<proteinExistence type="inferred from homology"/>
<dbReference type="InterPro" id="IPR006703">
    <property type="entry name" value="G_AIG1"/>
</dbReference>
<feature type="coiled-coil region" evidence="3">
    <location>
        <begin position="296"/>
        <end position="345"/>
    </location>
</feature>
<organism evidence="7 8">
    <name type="scientific">Adineta steineri</name>
    <dbReference type="NCBI Taxonomy" id="433720"/>
    <lineage>
        <taxon>Eukaryota</taxon>
        <taxon>Metazoa</taxon>
        <taxon>Spiralia</taxon>
        <taxon>Gnathifera</taxon>
        <taxon>Rotifera</taxon>
        <taxon>Eurotatoria</taxon>
        <taxon>Bdelloidea</taxon>
        <taxon>Adinetida</taxon>
        <taxon>Adinetidae</taxon>
        <taxon>Adineta</taxon>
    </lineage>
</organism>
<evidence type="ECO:0000313" key="6">
    <source>
        <dbReference type="EMBL" id="CAF1351857.1"/>
    </source>
</evidence>
<feature type="compositionally biased region" description="Polar residues" evidence="4">
    <location>
        <begin position="232"/>
        <end position="248"/>
    </location>
</feature>
<dbReference type="SUPFAM" id="SSF52540">
    <property type="entry name" value="P-loop containing nucleoside triphosphate hydrolases"/>
    <property type="match status" value="1"/>
</dbReference>
<dbReference type="EMBL" id="CAJNOM010001181">
    <property type="protein sequence ID" value="CAF1596611.1"/>
    <property type="molecule type" value="Genomic_DNA"/>
</dbReference>
<feature type="compositionally biased region" description="Polar residues" evidence="4">
    <location>
        <begin position="272"/>
        <end position="283"/>
    </location>
</feature>
<evidence type="ECO:0000313" key="7">
    <source>
        <dbReference type="EMBL" id="CAF1596611.1"/>
    </source>
</evidence>
<protein>
    <recommendedName>
        <fullName evidence="5">AIG1-type G domain-containing protein</fullName>
    </recommendedName>
</protein>
<dbReference type="InterPro" id="IPR027417">
    <property type="entry name" value="P-loop_NTPase"/>
</dbReference>
<sequence>MESEIKYGLILLGNSGVGKSFLANRLLNDDQAFESRFSVRSVTRHTEWKDMSAAIGNHTYSVANIPGLVEANQKLIDENRQEIMNAFEQHPCAIVLFVFGNNNGRIRDEDLVAFMRINGAYEFLPNSMILIINGIPSNRPSDYDKKTTKLLQELTHIETTHIYFIEEATSETSKNKIHNLLRDAIAECEPNVHKKKHDIKLLADEISRLKKESKYRQDQLLAQQTEDETEENFNSTLDSNSNLGQPLSQPTEYVTQEKLNLNSDSTLDLDEPSSQQRFTSTSKSEFDIIDSDELFNETMKNLNAEYNLTMEELKKSEQNRNTDAIKQLTDHIKMQQDLRKELRNQMSSRRQVTEKHSDSFYQTMKRKLFEFSNTFWHSKPHGEHQSCQPSHPKNLHHDNNEDNFDSSSSRPSNSHHKNPTSN</sequence>
<feature type="domain" description="AIG1-type G" evidence="5">
    <location>
        <begin position="9"/>
        <end position="192"/>
    </location>
</feature>
<comment type="similarity">
    <text evidence="1">Belongs to the TRAFAC class TrmE-Era-EngA-EngB-Septin-like GTPase superfamily. AIG1/Toc34/Toc159-like paraseptin GTPase family. IAN subfamily.</text>
</comment>
<dbReference type="AlphaFoldDB" id="A0A816AJK9"/>
<keyword evidence="3" id="KW-0175">Coiled coil</keyword>
<feature type="region of interest" description="Disordered" evidence="4">
    <location>
        <begin position="264"/>
        <end position="283"/>
    </location>
</feature>
<dbReference type="Gene3D" id="3.40.50.300">
    <property type="entry name" value="P-loop containing nucleotide triphosphate hydrolases"/>
    <property type="match status" value="1"/>
</dbReference>
<feature type="compositionally biased region" description="Basic residues" evidence="4">
    <location>
        <begin position="413"/>
        <end position="422"/>
    </location>
</feature>
<evidence type="ECO:0000256" key="1">
    <source>
        <dbReference type="ARBA" id="ARBA00008535"/>
    </source>
</evidence>
<feature type="region of interest" description="Disordered" evidence="4">
    <location>
        <begin position="379"/>
        <end position="422"/>
    </location>
</feature>
<evidence type="ECO:0000259" key="5">
    <source>
        <dbReference type="Pfam" id="PF04548"/>
    </source>
</evidence>
<accession>A0A816AJK9</accession>
<keyword evidence="2" id="KW-0547">Nucleotide-binding</keyword>
<dbReference type="GO" id="GO:0005525">
    <property type="term" value="F:GTP binding"/>
    <property type="evidence" value="ECO:0007669"/>
    <property type="project" value="InterPro"/>
</dbReference>
<dbReference type="EMBL" id="CAJNOI010000833">
    <property type="protein sequence ID" value="CAF1351857.1"/>
    <property type="molecule type" value="Genomic_DNA"/>
</dbReference>
<evidence type="ECO:0000256" key="4">
    <source>
        <dbReference type="SAM" id="MobiDB-lite"/>
    </source>
</evidence>
<keyword evidence="8" id="KW-1185">Reference proteome</keyword>
<gene>
    <name evidence="6" type="ORF">BJG266_LOCUS34998</name>
    <name evidence="7" type="ORF">QVE165_LOCUS52018</name>
</gene>
<comment type="caution">
    <text evidence="7">The sequence shown here is derived from an EMBL/GenBank/DDBJ whole genome shotgun (WGS) entry which is preliminary data.</text>
</comment>
<evidence type="ECO:0000313" key="8">
    <source>
        <dbReference type="Proteomes" id="UP000663832"/>
    </source>
</evidence>
<feature type="region of interest" description="Disordered" evidence="4">
    <location>
        <begin position="221"/>
        <end position="248"/>
    </location>
</feature>
<name>A0A816AJK9_9BILA</name>
<evidence type="ECO:0000256" key="3">
    <source>
        <dbReference type="SAM" id="Coils"/>
    </source>
</evidence>
<reference evidence="7" key="1">
    <citation type="submission" date="2021-02" db="EMBL/GenBank/DDBJ databases">
        <authorList>
            <person name="Nowell W R."/>
        </authorList>
    </citation>
    <scope>NUCLEOTIDE SEQUENCE</scope>
</reference>
<dbReference type="OrthoDB" id="8954335at2759"/>
<dbReference type="Proteomes" id="UP000663877">
    <property type="component" value="Unassembled WGS sequence"/>
</dbReference>
<evidence type="ECO:0000256" key="2">
    <source>
        <dbReference type="ARBA" id="ARBA00022741"/>
    </source>
</evidence>
<dbReference type="Pfam" id="PF04548">
    <property type="entry name" value="AIG1"/>
    <property type="match status" value="1"/>
</dbReference>
<dbReference type="Proteomes" id="UP000663832">
    <property type="component" value="Unassembled WGS sequence"/>
</dbReference>